<evidence type="ECO:0000313" key="1">
    <source>
        <dbReference type="Proteomes" id="UP000887564"/>
    </source>
</evidence>
<sequence length="66" mass="7820">MFAVIIGERISETEHFAYAISMSGDFPQFFSRFHNIRTKRCDTNSIIRNSFRESNFTNECTPQCRY</sequence>
<organism evidence="1 2">
    <name type="scientific">Parascaris equorum</name>
    <name type="common">Equine roundworm</name>
    <dbReference type="NCBI Taxonomy" id="6256"/>
    <lineage>
        <taxon>Eukaryota</taxon>
        <taxon>Metazoa</taxon>
        <taxon>Ecdysozoa</taxon>
        <taxon>Nematoda</taxon>
        <taxon>Chromadorea</taxon>
        <taxon>Rhabditida</taxon>
        <taxon>Spirurina</taxon>
        <taxon>Ascaridomorpha</taxon>
        <taxon>Ascaridoidea</taxon>
        <taxon>Ascarididae</taxon>
        <taxon>Parascaris</taxon>
    </lineage>
</organism>
<evidence type="ECO:0000313" key="2">
    <source>
        <dbReference type="WBParaSite" id="PEQ_0000124201-mRNA-1"/>
    </source>
</evidence>
<dbReference type="AlphaFoldDB" id="A0A914RHM7"/>
<keyword evidence="1" id="KW-1185">Reference proteome</keyword>
<accession>A0A914RHM7</accession>
<name>A0A914RHM7_PAREQ</name>
<reference evidence="2" key="1">
    <citation type="submission" date="2022-11" db="UniProtKB">
        <authorList>
            <consortium name="WormBaseParasite"/>
        </authorList>
    </citation>
    <scope>IDENTIFICATION</scope>
</reference>
<protein>
    <submittedName>
        <fullName evidence="2">Uncharacterized protein</fullName>
    </submittedName>
</protein>
<proteinExistence type="predicted"/>
<dbReference type="WBParaSite" id="PEQ_0000124201-mRNA-1">
    <property type="protein sequence ID" value="PEQ_0000124201-mRNA-1"/>
    <property type="gene ID" value="PEQ_0000124201"/>
</dbReference>
<dbReference type="Proteomes" id="UP000887564">
    <property type="component" value="Unplaced"/>
</dbReference>